<evidence type="ECO:0000256" key="1">
    <source>
        <dbReference type="ARBA" id="ARBA00023002"/>
    </source>
</evidence>
<accession>A0A0C9ZK34</accession>
<dbReference type="Proteomes" id="UP000054018">
    <property type="component" value="Unassembled WGS sequence"/>
</dbReference>
<dbReference type="GO" id="GO:0016491">
    <property type="term" value="F:oxidoreductase activity"/>
    <property type="evidence" value="ECO:0007669"/>
    <property type="project" value="UniProtKB-KW"/>
</dbReference>
<dbReference type="EMBL" id="KN833767">
    <property type="protein sequence ID" value="KIK20298.1"/>
    <property type="molecule type" value="Genomic_DNA"/>
</dbReference>
<gene>
    <name evidence="2" type="ORF">PISMIDRAFT_682380</name>
</gene>
<dbReference type="PANTHER" id="PTHR35870">
    <property type="entry name" value="PROTEIN, PUTATIVE (AFU_ORTHOLOGUE AFUA_5G03330)-RELATED"/>
    <property type="match status" value="1"/>
</dbReference>
<organism evidence="2 3">
    <name type="scientific">Pisolithus microcarpus 441</name>
    <dbReference type="NCBI Taxonomy" id="765257"/>
    <lineage>
        <taxon>Eukaryota</taxon>
        <taxon>Fungi</taxon>
        <taxon>Dikarya</taxon>
        <taxon>Basidiomycota</taxon>
        <taxon>Agaricomycotina</taxon>
        <taxon>Agaricomycetes</taxon>
        <taxon>Agaricomycetidae</taxon>
        <taxon>Boletales</taxon>
        <taxon>Sclerodermatineae</taxon>
        <taxon>Pisolithaceae</taxon>
        <taxon>Pisolithus</taxon>
    </lineage>
</organism>
<keyword evidence="1" id="KW-0560">Oxidoreductase</keyword>
<dbReference type="PANTHER" id="PTHR35870:SF1">
    <property type="entry name" value="PROTEIN, PUTATIVE (AFU_ORTHOLOGUE AFUA_5G03330)-RELATED"/>
    <property type="match status" value="1"/>
</dbReference>
<sequence>MPSTAIIDELDCETLFPAPSLPPSALSPQRLPGTSVQSLAALQYVLKDNHKRWHIFLNDLKQHNHVAHRALALYALGGSGSLIREFYEQDGGEQLPPIEPPEAITSTNFLDHLGDERYYKAYVTFFGQEIDEKRIPVVLGQYIFSDRFQYREGASNQPEMLSRFMLSLFHALIHVSYGVEFGLKGMVVEGLALTAVQNLPGNEFYPEHFFTDGAQGTTEVVTHLVSSLTVGGSVPKITGSEADVHVFDIIARIVRDDILRVDNGPVPRIVFKQAVVEHAPRIRAYAAQWTIDVTRKGEIERKMEELIWLSSAVYAVGGFDEVNGFTADFYLMHVVTSSLSLPSLITSLRPRSQALLLRAYLVAVLTWWVARGCPVLNVKPFMISTSTRLAVPVSEGNDSSVCPDEHPNPFLSIIQTSILHPDNHLVKIQRSFAHFSTVYGNRPAGYHKGTELEDAELLDGSLFVRAALLTANYMGSKEEPKFWSRRGFFS</sequence>
<evidence type="ECO:0000313" key="2">
    <source>
        <dbReference type="EMBL" id="KIK20298.1"/>
    </source>
</evidence>
<reference evidence="2 3" key="1">
    <citation type="submission" date="2014-04" db="EMBL/GenBank/DDBJ databases">
        <authorList>
            <consortium name="DOE Joint Genome Institute"/>
            <person name="Kuo A."/>
            <person name="Kohler A."/>
            <person name="Costa M.D."/>
            <person name="Nagy L.G."/>
            <person name="Floudas D."/>
            <person name="Copeland A."/>
            <person name="Barry K.W."/>
            <person name="Cichocki N."/>
            <person name="Veneault-Fourrey C."/>
            <person name="LaButti K."/>
            <person name="Lindquist E.A."/>
            <person name="Lipzen A."/>
            <person name="Lundell T."/>
            <person name="Morin E."/>
            <person name="Murat C."/>
            <person name="Sun H."/>
            <person name="Tunlid A."/>
            <person name="Henrissat B."/>
            <person name="Grigoriev I.V."/>
            <person name="Hibbett D.S."/>
            <person name="Martin F."/>
            <person name="Nordberg H.P."/>
            <person name="Cantor M.N."/>
            <person name="Hua S.X."/>
        </authorList>
    </citation>
    <scope>NUCLEOTIDE SEQUENCE [LARGE SCALE GENOMIC DNA]</scope>
    <source>
        <strain evidence="2 3">441</strain>
    </source>
</reference>
<keyword evidence="3" id="KW-1185">Reference proteome</keyword>
<dbReference type="HOGENOM" id="CLU_019145_1_0_1"/>
<dbReference type="AlphaFoldDB" id="A0A0C9ZK34"/>
<protein>
    <submittedName>
        <fullName evidence="2">Uncharacterized protein</fullName>
    </submittedName>
</protein>
<name>A0A0C9ZK34_9AGAM</name>
<dbReference type="InterPro" id="IPR025337">
    <property type="entry name" value="Questin_oxidase-like"/>
</dbReference>
<proteinExistence type="predicted"/>
<dbReference type="OrthoDB" id="10004862at2759"/>
<dbReference type="Pfam" id="PF14027">
    <property type="entry name" value="Questin_oxidase"/>
    <property type="match status" value="1"/>
</dbReference>
<reference evidence="3" key="2">
    <citation type="submission" date="2015-01" db="EMBL/GenBank/DDBJ databases">
        <title>Evolutionary Origins and Diversification of the Mycorrhizal Mutualists.</title>
        <authorList>
            <consortium name="DOE Joint Genome Institute"/>
            <consortium name="Mycorrhizal Genomics Consortium"/>
            <person name="Kohler A."/>
            <person name="Kuo A."/>
            <person name="Nagy L.G."/>
            <person name="Floudas D."/>
            <person name="Copeland A."/>
            <person name="Barry K.W."/>
            <person name="Cichocki N."/>
            <person name="Veneault-Fourrey C."/>
            <person name="LaButti K."/>
            <person name="Lindquist E.A."/>
            <person name="Lipzen A."/>
            <person name="Lundell T."/>
            <person name="Morin E."/>
            <person name="Murat C."/>
            <person name="Riley R."/>
            <person name="Ohm R."/>
            <person name="Sun H."/>
            <person name="Tunlid A."/>
            <person name="Henrissat B."/>
            <person name="Grigoriev I.V."/>
            <person name="Hibbett D.S."/>
            <person name="Martin F."/>
        </authorList>
    </citation>
    <scope>NUCLEOTIDE SEQUENCE [LARGE SCALE GENOMIC DNA]</scope>
    <source>
        <strain evidence="3">441</strain>
    </source>
</reference>
<evidence type="ECO:0000313" key="3">
    <source>
        <dbReference type="Proteomes" id="UP000054018"/>
    </source>
</evidence>